<keyword evidence="1" id="KW-1133">Transmembrane helix</keyword>
<feature type="transmembrane region" description="Helical" evidence="1">
    <location>
        <begin position="15"/>
        <end position="35"/>
    </location>
</feature>
<dbReference type="AlphaFoldDB" id="A0A0C3CAZ5"/>
<keyword evidence="1" id="KW-0812">Transmembrane</keyword>
<protein>
    <submittedName>
        <fullName evidence="2">Uncharacterized protein</fullName>
    </submittedName>
</protein>
<reference evidence="3" key="2">
    <citation type="submission" date="2015-01" db="EMBL/GenBank/DDBJ databases">
        <title>Evolutionary Origins and Diversification of the Mycorrhizal Mutualists.</title>
        <authorList>
            <consortium name="DOE Joint Genome Institute"/>
            <consortium name="Mycorrhizal Genomics Consortium"/>
            <person name="Kohler A."/>
            <person name="Kuo A."/>
            <person name="Nagy L.G."/>
            <person name="Floudas D."/>
            <person name="Copeland A."/>
            <person name="Barry K.W."/>
            <person name="Cichocki N."/>
            <person name="Veneault-Fourrey C."/>
            <person name="LaButti K."/>
            <person name="Lindquist E.A."/>
            <person name="Lipzen A."/>
            <person name="Lundell T."/>
            <person name="Morin E."/>
            <person name="Murat C."/>
            <person name="Riley R."/>
            <person name="Ohm R."/>
            <person name="Sun H."/>
            <person name="Tunlid A."/>
            <person name="Henrissat B."/>
            <person name="Grigoriev I.V."/>
            <person name="Hibbett D.S."/>
            <person name="Martin F."/>
        </authorList>
    </citation>
    <scope>NUCLEOTIDE SEQUENCE [LARGE SCALE GENOMIC DNA]</scope>
    <source>
        <strain evidence="3">h7</strain>
    </source>
</reference>
<feature type="transmembrane region" description="Helical" evidence="1">
    <location>
        <begin position="327"/>
        <end position="358"/>
    </location>
</feature>
<dbReference type="OrthoDB" id="3268450at2759"/>
<dbReference type="EMBL" id="KN831782">
    <property type="protein sequence ID" value="KIM40766.1"/>
    <property type="molecule type" value="Genomic_DNA"/>
</dbReference>
<dbReference type="Proteomes" id="UP000053424">
    <property type="component" value="Unassembled WGS sequence"/>
</dbReference>
<evidence type="ECO:0000313" key="3">
    <source>
        <dbReference type="Proteomes" id="UP000053424"/>
    </source>
</evidence>
<feature type="transmembrane region" description="Helical" evidence="1">
    <location>
        <begin position="253"/>
        <end position="273"/>
    </location>
</feature>
<feature type="transmembrane region" description="Helical" evidence="1">
    <location>
        <begin position="124"/>
        <end position="145"/>
    </location>
</feature>
<sequence length="401" mass="45502">MDLKKPPQIWHPRITPYRLLVLVVTVSFGMTKAVLTYKDETIIPITLEWIAGVVVSLFLFFLGIYESGNAVPRYLSWMFEPDCMDVVWRILRIISIPRPYYTSEELDVVRVPHDNYPPVSGYRILVSMLVITFGIGKAACAYFGLPTAANSVDWTFGVVATSILYVLGLYENNTVDFWPAFFATDYTDTLLNGSYQGYVFSLHTLGLFACGAWSYFWLRTLINYVYTPLILDRKIRSDFDEIHNLSIKTMMSFIFLILVALGIIPIFTQLWAIGRAVSPLRTFTRAIRRLFVSNVATRISPLYSQARTESTYLNQAITFLSRARATFLYILSHLLGAVACITLGAVFLGFFIQIWAVWKVQDEGFIESSALLMTLTVIGGMVALGVFVLFVLFRSLLQVKF</sequence>
<evidence type="ECO:0000256" key="1">
    <source>
        <dbReference type="SAM" id="Phobius"/>
    </source>
</evidence>
<proteinExistence type="predicted"/>
<dbReference type="HOGENOM" id="CLU_047589_0_0_1"/>
<feature type="transmembrane region" description="Helical" evidence="1">
    <location>
        <begin position="47"/>
        <end position="65"/>
    </location>
</feature>
<keyword evidence="3" id="KW-1185">Reference proteome</keyword>
<name>A0A0C3CAZ5_HEBCY</name>
<reference evidence="2 3" key="1">
    <citation type="submission" date="2014-04" db="EMBL/GenBank/DDBJ databases">
        <authorList>
            <consortium name="DOE Joint Genome Institute"/>
            <person name="Kuo A."/>
            <person name="Gay G."/>
            <person name="Dore J."/>
            <person name="Kohler A."/>
            <person name="Nagy L.G."/>
            <person name="Floudas D."/>
            <person name="Copeland A."/>
            <person name="Barry K.W."/>
            <person name="Cichocki N."/>
            <person name="Veneault-Fourrey C."/>
            <person name="LaButti K."/>
            <person name="Lindquist E.A."/>
            <person name="Lipzen A."/>
            <person name="Lundell T."/>
            <person name="Morin E."/>
            <person name="Murat C."/>
            <person name="Sun H."/>
            <person name="Tunlid A."/>
            <person name="Henrissat B."/>
            <person name="Grigoriev I.V."/>
            <person name="Hibbett D.S."/>
            <person name="Martin F."/>
            <person name="Nordberg H.P."/>
            <person name="Cantor M.N."/>
            <person name="Hua S.X."/>
        </authorList>
    </citation>
    <scope>NUCLEOTIDE SEQUENCE [LARGE SCALE GENOMIC DNA]</scope>
    <source>
        <strain evidence="3">h7</strain>
    </source>
</reference>
<feature type="transmembrane region" description="Helical" evidence="1">
    <location>
        <begin position="198"/>
        <end position="218"/>
    </location>
</feature>
<gene>
    <name evidence="2" type="ORF">M413DRAFT_446149</name>
</gene>
<keyword evidence="1" id="KW-0472">Membrane</keyword>
<evidence type="ECO:0000313" key="2">
    <source>
        <dbReference type="EMBL" id="KIM40766.1"/>
    </source>
</evidence>
<feature type="transmembrane region" description="Helical" evidence="1">
    <location>
        <begin position="152"/>
        <end position="170"/>
    </location>
</feature>
<feature type="transmembrane region" description="Helical" evidence="1">
    <location>
        <begin position="370"/>
        <end position="393"/>
    </location>
</feature>
<accession>A0A0C3CAZ5</accession>
<organism evidence="2 3">
    <name type="scientific">Hebeloma cylindrosporum</name>
    <dbReference type="NCBI Taxonomy" id="76867"/>
    <lineage>
        <taxon>Eukaryota</taxon>
        <taxon>Fungi</taxon>
        <taxon>Dikarya</taxon>
        <taxon>Basidiomycota</taxon>
        <taxon>Agaricomycotina</taxon>
        <taxon>Agaricomycetes</taxon>
        <taxon>Agaricomycetidae</taxon>
        <taxon>Agaricales</taxon>
        <taxon>Agaricineae</taxon>
        <taxon>Hymenogastraceae</taxon>
        <taxon>Hebeloma</taxon>
    </lineage>
</organism>